<evidence type="ECO:0000256" key="1">
    <source>
        <dbReference type="SAM" id="MobiDB-lite"/>
    </source>
</evidence>
<dbReference type="AlphaFoldDB" id="A0A518D2V1"/>
<dbReference type="Proteomes" id="UP000319342">
    <property type="component" value="Chromosome"/>
</dbReference>
<proteinExistence type="predicted"/>
<feature type="compositionally biased region" description="Basic and acidic residues" evidence="1">
    <location>
        <begin position="214"/>
        <end position="227"/>
    </location>
</feature>
<feature type="compositionally biased region" description="Basic and acidic residues" evidence="1">
    <location>
        <begin position="61"/>
        <end position="72"/>
    </location>
</feature>
<feature type="region of interest" description="Disordered" evidence="1">
    <location>
        <begin position="1"/>
        <end position="159"/>
    </location>
</feature>
<reference evidence="2 3" key="1">
    <citation type="submission" date="2019-02" db="EMBL/GenBank/DDBJ databases">
        <title>Deep-cultivation of Planctomycetes and their phenomic and genomic characterization uncovers novel biology.</title>
        <authorList>
            <person name="Wiegand S."/>
            <person name="Jogler M."/>
            <person name="Boedeker C."/>
            <person name="Pinto D."/>
            <person name="Vollmers J."/>
            <person name="Rivas-Marin E."/>
            <person name="Kohn T."/>
            <person name="Peeters S.H."/>
            <person name="Heuer A."/>
            <person name="Rast P."/>
            <person name="Oberbeckmann S."/>
            <person name="Bunk B."/>
            <person name="Jeske O."/>
            <person name="Meyerdierks A."/>
            <person name="Storesund J.E."/>
            <person name="Kallscheuer N."/>
            <person name="Luecker S."/>
            <person name="Lage O.M."/>
            <person name="Pohl T."/>
            <person name="Merkel B.J."/>
            <person name="Hornburger P."/>
            <person name="Mueller R.-W."/>
            <person name="Bruemmer F."/>
            <person name="Labrenz M."/>
            <person name="Spormann A.M."/>
            <person name="Op den Camp H."/>
            <person name="Overmann J."/>
            <person name="Amann R."/>
            <person name="Jetten M.S.M."/>
            <person name="Mascher T."/>
            <person name="Medema M.H."/>
            <person name="Devos D.P."/>
            <person name="Kaster A.-K."/>
            <person name="Ovreas L."/>
            <person name="Rohde M."/>
            <person name="Galperin M.Y."/>
            <person name="Jogler C."/>
        </authorList>
    </citation>
    <scope>NUCLEOTIDE SEQUENCE [LARGE SCALE GENOMIC DNA]</scope>
    <source>
        <strain evidence="2 3">Pla163</strain>
    </source>
</reference>
<name>A0A518D2V1_9BACT</name>
<feature type="region of interest" description="Disordered" evidence="1">
    <location>
        <begin position="214"/>
        <end position="251"/>
    </location>
</feature>
<evidence type="ECO:0000313" key="3">
    <source>
        <dbReference type="Proteomes" id="UP000319342"/>
    </source>
</evidence>
<feature type="compositionally biased region" description="Basic and acidic residues" evidence="1">
    <location>
        <begin position="121"/>
        <end position="137"/>
    </location>
</feature>
<protein>
    <submittedName>
        <fullName evidence="2">Uncharacterized protein</fullName>
    </submittedName>
</protein>
<keyword evidence="3" id="KW-1185">Reference proteome</keyword>
<evidence type="ECO:0000313" key="2">
    <source>
        <dbReference type="EMBL" id="QDU85802.1"/>
    </source>
</evidence>
<organism evidence="2 3">
    <name type="scientific">Rohdeia mirabilis</name>
    <dbReference type="NCBI Taxonomy" id="2528008"/>
    <lineage>
        <taxon>Bacteria</taxon>
        <taxon>Pseudomonadati</taxon>
        <taxon>Planctomycetota</taxon>
        <taxon>Planctomycetia</taxon>
        <taxon>Planctomycetia incertae sedis</taxon>
        <taxon>Rohdeia</taxon>
    </lineage>
</organism>
<gene>
    <name evidence="2" type="ORF">Pla163_29390</name>
</gene>
<dbReference type="EMBL" id="CP036290">
    <property type="protein sequence ID" value="QDU85802.1"/>
    <property type="molecule type" value="Genomic_DNA"/>
</dbReference>
<sequence length="278" mass="30107">MPPGIGRGSSRRLGLDSDRSPSGRVVRTTARLRCVPDPPSPVARPSKRSIDGNRSGGGPFDRVRVVITREGRTASVGGTPALTGGASVPILWGPRPAFDHRSSGTPARGPQPSARLAPGRDSVRRDSVRRDSVRRDSSPATHLPRLGSRSRRRSVGGCPLTWYSPVRPLPVRPVRTWSATLVPVVAPHAPPILRPPIRSRTILLDPSARVLHVRPDGLHSRSSDRLTRRPSARPPARTVRSGRPFSPLFLSSTGPTRHLRCVLRAHLEVPTPSTERPA</sequence>
<accession>A0A518D2V1</accession>